<name>A0A8X6S3L6_TRICX</name>
<evidence type="ECO:0000313" key="1">
    <source>
        <dbReference type="EMBL" id="GFY03925.1"/>
    </source>
</evidence>
<dbReference type="Proteomes" id="UP000887159">
    <property type="component" value="Unassembled WGS sequence"/>
</dbReference>
<organism evidence="1 2">
    <name type="scientific">Trichonephila clavipes</name>
    <name type="common">Golden silk orbweaver</name>
    <name type="synonym">Nephila clavipes</name>
    <dbReference type="NCBI Taxonomy" id="2585209"/>
    <lineage>
        <taxon>Eukaryota</taxon>
        <taxon>Metazoa</taxon>
        <taxon>Ecdysozoa</taxon>
        <taxon>Arthropoda</taxon>
        <taxon>Chelicerata</taxon>
        <taxon>Arachnida</taxon>
        <taxon>Araneae</taxon>
        <taxon>Araneomorphae</taxon>
        <taxon>Entelegynae</taxon>
        <taxon>Araneoidea</taxon>
        <taxon>Nephilidae</taxon>
        <taxon>Trichonephila</taxon>
    </lineage>
</organism>
<proteinExistence type="predicted"/>
<dbReference type="AlphaFoldDB" id="A0A8X6S3L6"/>
<protein>
    <submittedName>
        <fullName evidence="1">Uncharacterized protein</fullName>
    </submittedName>
</protein>
<dbReference type="EMBL" id="BMAU01021243">
    <property type="protein sequence ID" value="GFY03925.1"/>
    <property type="molecule type" value="Genomic_DNA"/>
</dbReference>
<gene>
    <name evidence="1" type="ORF">TNCV_1197041</name>
</gene>
<evidence type="ECO:0000313" key="2">
    <source>
        <dbReference type="Proteomes" id="UP000887159"/>
    </source>
</evidence>
<comment type="caution">
    <text evidence="1">The sequence shown here is derived from an EMBL/GenBank/DDBJ whole genome shotgun (WGS) entry which is preliminary data.</text>
</comment>
<accession>A0A8X6S3L6</accession>
<reference evidence="1" key="1">
    <citation type="submission" date="2020-08" db="EMBL/GenBank/DDBJ databases">
        <title>Multicomponent nature underlies the extraordinary mechanical properties of spider dragline silk.</title>
        <authorList>
            <person name="Kono N."/>
            <person name="Nakamura H."/>
            <person name="Mori M."/>
            <person name="Yoshida Y."/>
            <person name="Ohtoshi R."/>
            <person name="Malay A.D."/>
            <person name="Moran D.A.P."/>
            <person name="Tomita M."/>
            <person name="Numata K."/>
            <person name="Arakawa K."/>
        </authorList>
    </citation>
    <scope>NUCLEOTIDE SEQUENCE</scope>
</reference>
<keyword evidence="2" id="KW-1185">Reference proteome</keyword>
<sequence length="90" mass="10196">MSENIFALVSLNHLKENSPEAKAKRKSVAVYIIAPLPTNVSLHPERTTRALPRKAIPFSLVRWKLHMLGEKRFSLFVISVIGREGEKEDS</sequence>